<dbReference type="STRING" id="1306519.BIW12_12280"/>
<keyword evidence="2" id="KW-1185">Reference proteome</keyword>
<dbReference type="OrthoDB" id="1350633at2"/>
<gene>
    <name evidence="1" type="ORF">BIW12_12280</name>
</gene>
<name>A0A1D9PC86_9FLAO</name>
<dbReference type="AlphaFoldDB" id="A0A1D9PC86"/>
<dbReference type="Proteomes" id="UP000178198">
    <property type="component" value="Chromosome"/>
</dbReference>
<proteinExistence type="predicted"/>
<reference evidence="1 2" key="1">
    <citation type="submission" date="2016-10" db="EMBL/GenBank/DDBJ databases">
        <title>Complete Genome Sequence of Flavobacterium sp. PK15.</title>
        <authorList>
            <person name="Ekwe A."/>
            <person name="Kim S.B."/>
        </authorList>
    </citation>
    <scope>NUCLEOTIDE SEQUENCE [LARGE SCALE GENOMIC DNA]</scope>
    <source>
        <strain evidence="1 2">PK15</strain>
    </source>
</reference>
<protein>
    <submittedName>
        <fullName evidence="1">Uncharacterized protein</fullName>
    </submittedName>
</protein>
<dbReference type="RefSeq" id="WP_071185383.1">
    <property type="nucleotide sequence ID" value="NZ_CP017774.1"/>
</dbReference>
<dbReference type="EMBL" id="CP017774">
    <property type="protein sequence ID" value="APA00143.1"/>
    <property type="molecule type" value="Genomic_DNA"/>
</dbReference>
<organism evidence="1 2">
    <name type="scientific">Flavobacterium commune</name>
    <dbReference type="NCBI Taxonomy" id="1306519"/>
    <lineage>
        <taxon>Bacteria</taxon>
        <taxon>Pseudomonadati</taxon>
        <taxon>Bacteroidota</taxon>
        <taxon>Flavobacteriia</taxon>
        <taxon>Flavobacteriales</taxon>
        <taxon>Flavobacteriaceae</taxon>
        <taxon>Flavobacterium</taxon>
    </lineage>
</organism>
<accession>A0A1D9PC86</accession>
<evidence type="ECO:0000313" key="1">
    <source>
        <dbReference type="EMBL" id="APA00143.1"/>
    </source>
</evidence>
<evidence type="ECO:0000313" key="2">
    <source>
        <dbReference type="Proteomes" id="UP000178198"/>
    </source>
</evidence>
<sequence length="193" mass="22593">MKTIIIILTFIYTFSSYGQNKEIDKNCRIIQFVNKDSINSISKLTPIYNKRGFYLVPNGVYDFVIDGEKYFQSILLKIENDKFYISKNWQSNEQSEIISDSIAVSINQEIQIRMVSIDKGVGNMPTKTNLKKYNMTIIPTDKYCRFENVEILSKGKKYLGHYYFTEIGLKKLKIVNETPFLCEENGEFILRRN</sequence>
<dbReference type="KEGG" id="fcm:BIW12_12280"/>